<evidence type="ECO:0000313" key="2">
    <source>
        <dbReference type="Proteomes" id="UP000828941"/>
    </source>
</evidence>
<organism evidence="1 2">
    <name type="scientific">Bauhinia variegata</name>
    <name type="common">Purple orchid tree</name>
    <name type="synonym">Phanera variegata</name>
    <dbReference type="NCBI Taxonomy" id="167791"/>
    <lineage>
        <taxon>Eukaryota</taxon>
        <taxon>Viridiplantae</taxon>
        <taxon>Streptophyta</taxon>
        <taxon>Embryophyta</taxon>
        <taxon>Tracheophyta</taxon>
        <taxon>Spermatophyta</taxon>
        <taxon>Magnoliopsida</taxon>
        <taxon>eudicotyledons</taxon>
        <taxon>Gunneridae</taxon>
        <taxon>Pentapetalae</taxon>
        <taxon>rosids</taxon>
        <taxon>fabids</taxon>
        <taxon>Fabales</taxon>
        <taxon>Fabaceae</taxon>
        <taxon>Cercidoideae</taxon>
        <taxon>Cercideae</taxon>
        <taxon>Bauhiniinae</taxon>
        <taxon>Bauhinia</taxon>
    </lineage>
</organism>
<keyword evidence="2" id="KW-1185">Reference proteome</keyword>
<reference evidence="1 2" key="1">
    <citation type="journal article" date="2022" name="DNA Res.">
        <title>Chromosomal-level genome assembly of the orchid tree Bauhinia variegata (Leguminosae; Cercidoideae) supports the allotetraploid origin hypothesis of Bauhinia.</title>
        <authorList>
            <person name="Zhong Y."/>
            <person name="Chen Y."/>
            <person name="Zheng D."/>
            <person name="Pang J."/>
            <person name="Liu Y."/>
            <person name="Luo S."/>
            <person name="Meng S."/>
            <person name="Qian L."/>
            <person name="Wei D."/>
            <person name="Dai S."/>
            <person name="Zhou R."/>
        </authorList>
    </citation>
    <scope>NUCLEOTIDE SEQUENCE [LARGE SCALE GENOMIC DNA]</scope>
    <source>
        <strain evidence="1">BV-YZ2020</strain>
    </source>
</reference>
<accession>A0ACB9KDU0</accession>
<proteinExistence type="predicted"/>
<sequence>MTAVRLHINTATKHTKLTSDIMESRNKAEFEGFLKILPPVEFACLYGSSLLPTNKDKSTMTDYILGVADPQQWHSETLKVNKNHYASWIAHLVHIVVDNLDIENINSVNLRSALSVALLLLPLEFTEEDLYAKVCSLSYVCDLRMLFAQDKNKVKKIVRGQFDLFHTMYKPFLEEYEAMKLLRFSQAANHQIQVFQD</sequence>
<protein>
    <submittedName>
        <fullName evidence="1">Uncharacterized protein</fullName>
    </submittedName>
</protein>
<name>A0ACB9KDU0_BAUVA</name>
<gene>
    <name evidence="1" type="ORF">L6164_035381</name>
</gene>
<evidence type="ECO:0000313" key="1">
    <source>
        <dbReference type="EMBL" id="KAI4295324.1"/>
    </source>
</evidence>
<dbReference type="Proteomes" id="UP000828941">
    <property type="component" value="Chromosome 14"/>
</dbReference>
<comment type="caution">
    <text evidence="1">The sequence shown here is derived from an EMBL/GenBank/DDBJ whole genome shotgun (WGS) entry which is preliminary data.</text>
</comment>
<dbReference type="EMBL" id="CM039439">
    <property type="protein sequence ID" value="KAI4295324.1"/>
    <property type="molecule type" value="Genomic_DNA"/>
</dbReference>